<dbReference type="AlphaFoldDB" id="A0A7H1MAG0"/>
<proteinExistence type="predicted"/>
<protein>
    <submittedName>
        <fullName evidence="1">Uncharacterized protein</fullName>
    </submittedName>
</protein>
<evidence type="ECO:0000313" key="1">
    <source>
        <dbReference type="EMBL" id="QNT58625.1"/>
    </source>
</evidence>
<sequence>MIEAKEYRLLADFADENWSVFCNYAEECGFSESEADELVNKLEKKSNE</sequence>
<organism evidence="1 2">
    <name type="scientific">Neisseria musculi</name>
    <dbReference type="NCBI Taxonomy" id="1815583"/>
    <lineage>
        <taxon>Bacteria</taxon>
        <taxon>Pseudomonadati</taxon>
        <taxon>Pseudomonadota</taxon>
        <taxon>Betaproteobacteria</taxon>
        <taxon>Neisseriales</taxon>
        <taxon>Neisseriaceae</taxon>
        <taxon>Neisseria</taxon>
    </lineage>
</organism>
<evidence type="ECO:0000313" key="2">
    <source>
        <dbReference type="Proteomes" id="UP000516412"/>
    </source>
</evidence>
<name>A0A7H1MAG0_9NEIS</name>
<gene>
    <name evidence="1" type="ORF">H7A79_1136</name>
</gene>
<accession>A0A7H1MAG0</accession>
<keyword evidence="2" id="KW-1185">Reference proteome</keyword>
<dbReference type="Proteomes" id="UP000516412">
    <property type="component" value="Chromosome"/>
</dbReference>
<dbReference type="EMBL" id="CP060414">
    <property type="protein sequence ID" value="QNT58625.1"/>
    <property type="molecule type" value="Genomic_DNA"/>
</dbReference>
<reference evidence="1" key="1">
    <citation type="submission" date="2024-06" db="EMBL/GenBank/DDBJ databases">
        <title>Complete Genome Sequence of mouse commensal type strain Neisseria musculi.</title>
        <authorList>
            <person name="Thapa E."/>
            <person name="Aluvathingal J."/>
            <person name="Nadendla S."/>
            <person name="Mehta A."/>
            <person name="Tettelin H."/>
            <person name="Weyand N.J."/>
        </authorList>
    </citation>
    <scope>NUCLEOTIDE SEQUENCE</scope>
    <source>
        <strain evidence="1">NW831</strain>
    </source>
</reference>
<dbReference type="RefSeq" id="WP_187001392.1">
    <property type="nucleotide sequence ID" value="NZ_CP060414.2"/>
</dbReference>
<dbReference type="KEGG" id="nmus:H7A79_1136"/>